<name>A0AA37HZW1_SEGBR</name>
<evidence type="ECO:0000313" key="2">
    <source>
        <dbReference type="EMBL" id="GJG29057.1"/>
    </source>
</evidence>
<evidence type="ECO:0000256" key="1">
    <source>
        <dbReference type="SAM" id="SignalP"/>
    </source>
</evidence>
<sequence length="170" mass="19558">MKKYLFILITAICFSANSHAQRNGTRINLGMGALYERGLDVTLSWEHETNYHNAWEVFLNGYIKWDECESCGHVCPKSFWHNYRTWGVGAAYKPCVWRSRNNYGAVRIGASAGSNTDKFLGGIHIGYEHNYALRKGWELFWQAKCDLMVPNREDLFRTGIVLGFKIPTIK</sequence>
<organism evidence="2 3">
    <name type="scientific">Segatella bryantii</name>
    <name type="common">Prevotella bryantii</name>
    <dbReference type="NCBI Taxonomy" id="77095"/>
    <lineage>
        <taxon>Bacteria</taxon>
        <taxon>Pseudomonadati</taxon>
        <taxon>Bacteroidota</taxon>
        <taxon>Bacteroidia</taxon>
        <taxon>Bacteroidales</taxon>
        <taxon>Prevotellaceae</taxon>
        <taxon>Segatella</taxon>
    </lineage>
</organism>
<accession>A0AA37HZW1</accession>
<dbReference type="AlphaFoldDB" id="A0AA37HZW1"/>
<dbReference type="EMBL" id="BPTR01000002">
    <property type="protein sequence ID" value="GJG29057.1"/>
    <property type="molecule type" value="Genomic_DNA"/>
</dbReference>
<feature type="chain" id="PRO_5041424943" description="DUF3575 domain-containing protein" evidence="1">
    <location>
        <begin position="21"/>
        <end position="170"/>
    </location>
</feature>
<protein>
    <recommendedName>
        <fullName evidence="4">DUF3575 domain-containing protein</fullName>
    </recommendedName>
</protein>
<evidence type="ECO:0000313" key="3">
    <source>
        <dbReference type="Proteomes" id="UP000887043"/>
    </source>
</evidence>
<reference evidence="2" key="1">
    <citation type="submission" date="2021-08" db="EMBL/GenBank/DDBJ databases">
        <title>Prevotella lacticifex sp. nov., isolated from rumen of cow.</title>
        <authorList>
            <person name="Shinkai T."/>
            <person name="Ikeyama N."/>
            <person name="Kumagai M."/>
            <person name="Ohmori H."/>
            <person name="Sakamoto M."/>
            <person name="Ohkuma M."/>
            <person name="Mitsumori M."/>
        </authorList>
    </citation>
    <scope>NUCLEOTIDE SEQUENCE</scope>
    <source>
        <strain evidence="2">DSM 11371</strain>
    </source>
</reference>
<gene>
    <name evidence="2" type="ORF">PRRU23_27570</name>
</gene>
<feature type="signal peptide" evidence="1">
    <location>
        <begin position="1"/>
        <end position="20"/>
    </location>
</feature>
<proteinExistence type="predicted"/>
<evidence type="ECO:0008006" key="4">
    <source>
        <dbReference type="Google" id="ProtNLM"/>
    </source>
</evidence>
<comment type="caution">
    <text evidence="2">The sequence shown here is derived from an EMBL/GenBank/DDBJ whole genome shotgun (WGS) entry which is preliminary data.</text>
</comment>
<dbReference type="RefSeq" id="WP_006283065.1">
    <property type="nucleotide sequence ID" value="NZ_BPTR01000002.1"/>
</dbReference>
<keyword evidence="1" id="KW-0732">Signal</keyword>
<dbReference type="Proteomes" id="UP000887043">
    <property type="component" value="Unassembled WGS sequence"/>
</dbReference>